<sequence length="1503" mass="157176">MKQRWIRFIAVAIYVANFVTFLAAPPPVLAQIAFPCDPTLYISQGIGAQDPTGLNRLITNVSPFRLEEIGPATARYNAIGFNVQDGFIYGIGPDLVNGAFPVFRIEQNGATTQIGSIPIAGTNIPEDTRFIAGDIDDSGNYYVYSPPNGVLARLTISANSVAFNSSTIVNGSPNFADIAFNPVDGNFYGYGRNSVSNGVGQIGFFPRVENLNNPLNVTFFGDQFASQDSFGAIFFDASGELFGYQNDDGSGDGVLYSLEVGINGSGAGQFRQRSVAPAVSQNDGASCAYAPVVQKTVSPTEVTAGDTVTYTYRFINRSSLDITQVTFTDRLPSGTAEPDGRTFLRIVNNAGLQINGDITGLDTNELTITGITVPRNSEPTLEIEVQIPQTLNLDLPGTFLNQALIEGTVGEQPPDRPGVPTTAVSDFPDSPEFPDPTPVTVNPNPVTLVPSKTVEPIDSNGNGAADPGEELRYTITIENTGTGTSTNTILTEDIPANTTYVPGSATLNGNPIADANGTLPFVSPNGGSVGNIAPGGTATVTFRVTINDPLPSGVTEINNTATVTSDEVKTPVSTDNPDTPDNPNDPNSPEDPTVVPIGGGTPPVPPEIYKSVRFLRDIDGNGVLNIGDDVEYKIIVSNPSDTRTINNVVVRDIVPIQVSILRDSSNPINIDAPDNSGFALAPTFPSTSFNGTGEPVQFTNAGNLPPSDSVTITYNAKILDGSSSPITNQGLANYAGDGGNPVRSDASDSTNPDEEGSGNNPGNPDPDGDVNQPTGGPDDPTILNFVSPVNPAGTKSVRLAEDVDGSGSISTGDILEYTITYTNTDPTDITNFEVTDEIADGLSFVSGSLDIDVTSGTTVTANPNYNGTTNTTLNQPPGTLASDGGQVVFTYRTEITAGPGTSIRNQAVANFEDNTGAGSVPTDAIQKPGDLPQTNNGDPNNPKFDDPTILTVEDPMTPTRPVANKSVRFLRDNDNSGSLTIGDDIQYTIIVRNPNPTRTLNNVVLSEILPIQVRILRDGSNPINVNAGFSLASSLPISSFNGTGSPIEFTNPGTLPPTGEVVLTFNARILPGAANPITNQGLVNFEGDGGNPVRTDASDTTNPRRPGSGNEPGNPDPVDTGGNVNQPNNSPTDPTILNFVSPVTPTGSKSVRLVVDADGNGSVTTGDTLEYTIIYTNPETNAPITNVLITDQIEADKVSFVPDSYNFRRVDGSGTAGNTTTVEANPSFNGTTDQNLSNPNNRGQLGTGGGQVMIMYSVRVTAGAGTQIQNQATAQSSGGSVDFSLTDALSGLGDDGTPSLPQINDDGEDLGNLPGTGDDEPTIVTVGSPGNPRLRLVKRITNITRDGVSISGIDFNSFNDDPANPDDDAAGWAQRPPVGIIQLGPENTLQSGDNVEYTIYFLSDGGTTVNGIQVCDAIPEGTTFISDSVSPGQGILLNQAGIDNPLTNALDADLGTFFGELDPVNTFCPNPNNPDGSVLVNVGNVSTISPDNIGFVRFRVRID</sequence>
<dbReference type="PANTHER" id="PTHR34819">
    <property type="entry name" value="LARGE CYSTEINE-RICH PERIPLASMIC PROTEIN OMCB"/>
    <property type="match status" value="1"/>
</dbReference>
<evidence type="ECO:0000259" key="2">
    <source>
        <dbReference type="Pfam" id="PF01345"/>
    </source>
</evidence>
<feature type="region of interest" description="Disordered" evidence="1">
    <location>
        <begin position="723"/>
        <end position="789"/>
    </location>
</feature>
<dbReference type="HOGENOM" id="CLU_248560_0_0_3"/>
<dbReference type="InterPro" id="IPR051172">
    <property type="entry name" value="Chlamydia_OmcB"/>
</dbReference>
<dbReference type="InterPro" id="IPR047589">
    <property type="entry name" value="DUF11_rpt"/>
</dbReference>
<dbReference type="PROSITE" id="PS00018">
    <property type="entry name" value="EF_HAND_1"/>
    <property type="match status" value="1"/>
</dbReference>
<dbReference type="NCBIfam" id="TIGR01451">
    <property type="entry name" value="B_ant_repeat"/>
    <property type="match status" value="5"/>
</dbReference>
<dbReference type="STRING" id="118168.MC7420_4975"/>
<feature type="region of interest" description="Disordered" evidence="1">
    <location>
        <begin position="1076"/>
        <end position="1136"/>
    </location>
</feature>
<evidence type="ECO:0000313" key="5">
    <source>
        <dbReference type="Proteomes" id="UP000003835"/>
    </source>
</evidence>
<dbReference type="InterPro" id="IPR026466">
    <property type="entry name" value="Fim_isopep_form_D2_dom"/>
</dbReference>
<dbReference type="eggNOG" id="COG3391">
    <property type="taxonomic scope" value="Bacteria"/>
</dbReference>
<feature type="compositionally biased region" description="Polar residues" evidence="1">
    <location>
        <begin position="1122"/>
        <end position="1135"/>
    </location>
</feature>
<organism evidence="4 5">
    <name type="scientific">Coleofasciculus chthonoplastes PCC 7420</name>
    <dbReference type="NCBI Taxonomy" id="118168"/>
    <lineage>
        <taxon>Bacteria</taxon>
        <taxon>Bacillati</taxon>
        <taxon>Cyanobacteriota</taxon>
        <taxon>Cyanophyceae</taxon>
        <taxon>Coleofasciculales</taxon>
        <taxon>Coleofasciculaceae</taxon>
        <taxon>Coleofasciculus</taxon>
    </lineage>
</organism>
<keyword evidence="5" id="KW-1185">Reference proteome</keyword>
<dbReference type="InterPro" id="IPR054215">
    <property type="entry name" value="DUF6923"/>
</dbReference>
<feature type="domain" description="DUF11" evidence="2">
    <location>
        <begin position="462"/>
        <end position="578"/>
    </location>
</feature>
<feature type="region of interest" description="Disordered" evidence="1">
    <location>
        <begin position="1286"/>
        <end position="1329"/>
    </location>
</feature>
<reference evidence="4 5" key="1">
    <citation type="submission" date="2008-07" db="EMBL/GenBank/DDBJ databases">
        <authorList>
            <person name="Tandeau de Marsac N."/>
            <person name="Ferriera S."/>
            <person name="Johnson J."/>
            <person name="Kravitz S."/>
            <person name="Beeson K."/>
            <person name="Sutton G."/>
            <person name="Rogers Y.-H."/>
            <person name="Friedman R."/>
            <person name="Frazier M."/>
            <person name="Venter J.C."/>
        </authorList>
    </citation>
    <scope>NUCLEOTIDE SEQUENCE [LARGE SCALE GENOMIC DNA]</scope>
    <source>
        <strain evidence="4 5">PCC 7420</strain>
    </source>
</reference>
<accession>B4VZE2</accession>
<feature type="compositionally biased region" description="Polar residues" evidence="1">
    <location>
        <begin position="1216"/>
        <end position="1244"/>
    </location>
</feature>
<protein>
    <submittedName>
        <fullName evidence="4">Conserved repeat domain protein</fullName>
    </submittedName>
</protein>
<dbReference type="Pfam" id="PF01345">
    <property type="entry name" value="DUF11"/>
    <property type="match status" value="2"/>
</dbReference>
<feature type="region of interest" description="Disordered" evidence="1">
    <location>
        <begin position="915"/>
        <end position="942"/>
    </location>
</feature>
<proteinExistence type="predicted"/>
<dbReference type="PANTHER" id="PTHR34819:SF5">
    <property type="entry name" value="CONSERVED REPEAT DOMAIN PROTEIN"/>
    <property type="match status" value="1"/>
</dbReference>
<evidence type="ECO:0000259" key="3">
    <source>
        <dbReference type="Pfam" id="PF21959"/>
    </source>
</evidence>
<dbReference type="InterPro" id="IPR008966">
    <property type="entry name" value="Adhesion_dom_sf"/>
</dbReference>
<evidence type="ECO:0000256" key="1">
    <source>
        <dbReference type="SAM" id="MobiDB-lite"/>
    </source>
</evidence>
<dbReference type="NCBIfam" id="TIGR04226">
    <property type="entry name" value="RrgB_K2N_iso_D2"/>
    <property type="match status" value="1"/>
</dbReference>
<dbReference type="SUPFAM" id="SSF49401">
    <property type="entry name" value="Bacterial adhesins"/>
    <property type="match status" value="2"/>
</dbReference>
<dbReference type="Proteomes" id="UP000003835">
    <property type="component" value="Unassembled WGS sequence"/>
</dbReference>
<dbReference type="eggNOG" id="COG1361">
    <property type="taxonomic scope" value="Bacteria"/>
</dbReference>
<feature type="region of interest" description="Disordered" evidence="1">
    <location>
        <begin position="1215"/>
        <end position="1248"/>
    </location>
</feature>
<name>B4VZE2_9CYAN</name>
<dbReference type="InterPro" id="IPR018247">
    <property type="entry name" value="EF_Hand_1_Ca_BS"/>
</dbReference>
<dbReference type="Pfam" id="PF21959">
    <property type="entry name" value="DUF6923"/>
    <property type="match status" value="1"/>
</dbReference>
<feature type="domain" description="DUF6923" evidence="3">
    <location>
        <begin position="41"/>
        <end position="288"/>
    </location>
</feature>
<feature type="region of interest" description="Disordered" evidence="1">
    <location>
        <begin position="409"/>
        <end position="444"/>
    </location>
</feature>
<feature type="domain" description="DUF11" evidence="2">
    <location>
        <begin position="293"/>
        <end position="405"/>
    </location>
</feature>
<dbReference type="Gene3D" id="2.60.40.740">
    <property type="match status" value="3"/>
</dbReference>
<dbReference type="InterPro" id="IPR001434">
    <property type="entry name" value="OmcB-like_DUF11"/>
</dbReference>
<feature type="compositionally biased region" description="Low complexity" evidence="1">
    <location>
        <begin position="570"/>
        <end position="596"/>
    </location>
</feature>
<evidence type="ECO:0000313" key="4">
    <source>
        <dbReference type="EMBL" id="EDX72702.1"/>
    </source>
</evidence>
<dbReference type="EMBL" id="DS989862">
    <property type="protein sequence ID" value="EDX72702.1"/>
    <property type="molecule type" value="Genomic_DNA"/>
</dbReference>
<feature type="region of interest" description="Disordered" evidence="1">
    <location>
        <begin position="559"/>
        <end position="603"/>
    </location>
</feature>
<gene>
    <name evidence="4" type="ORF">MC7420_4975</name>
</gene>